<dbReference type="AlphaFoldDB" id="F1YIK4"/>
<dbReference type="EMBL" id="AEUD01000006">
    <property type="protein sequence ID" value="EGD55312.1"/>
    <property type="molecule type" value="Genomic_DNA"/>
</dbReference>
<evidence type="ECO:0000313" key="1">
    <source>
        <dbReference type="EMBL" id="EGD55312.1"/>
    </source>
</evidence>
<dbReference type="Proteomes" id="UP000035065">
    <property type="component" value="Unassembled WGS sequence"/>
</dbReference>
<accession>F1YIK4</accession>
<dbReference type="OrthoDB" id="9925039at2"/>
<comment type="caution">
    <text evidence="1">The sequence shown here is derived from an EMBL/GenBank/DDBJ whole genome shotgun (WGS) entry which is preliminary data.</text>
</comment>
<dbReference type="STRING" id="644548.SCNU_08641"/>
<keyword evidence="2" id="KW-1185">Reference proteome</keyword>
<protein>
    <submittedName>
        <fullName evidence="1">Uncharacterized protein</fullName>
    </submittedName>
</protein>
<proteinExistence type="predicted"/>
<evidence type="ECO:0000313" key="2">
    <source>
        <dbReference type="Proteomes" id="UP000035065"/>
    </source>
</evidence>
<reference evidence="1 2" key="1">
    <citation type="journal article" date="2011" name="J. Bacteriol.">
        <title>Draft Genome Sequence of Gordonia neofelifaecis NRRL B-59395, a Cholesterol-Degrading Actinomycete.</title>
        <authorList>
            <person name="Ge F."/>
            <person name="Li W."/>
            <person name="Chen G."/>
            <person name="Liu Y."/>
            <person name="Zhang G."/>
            <person name="Yong B."/>
            <person name="Wang Q."/>
            <person name="Wang N."/>
            <person name="Huang Z."/>
            <person name="Li W."/>
            <person name="Wang J."/>
            <person name="Wu C."/>
            <person name="Xie Q."/>
            <person name="Liu G."/>
        </authorList>
    </citation>
    <scope>NUCLEOTIDE SEQUENCE [LARGE SCALE GENOMIC DNA]</scope>
    <source>
        <strain evidence="1 2">NRRL B-59395</strain>
    </source>
</reference>
<organism evidence="1 2">
    <name type="scientific">Gordonia neofelifaecis NRRL B-59395</name>
    <dbReference type="NCBI Taxonomy" id="644548"/>
    <lineage>
        <taxon>Bacteria</taxon>
        <taxon>Bacillati</taxon>
        <taxon>Actinomycetota</taxon>
        <taxon>Actinomycetes</taxon>
        <taxon>Mycobacteriales</taxon>
        <taxon>Gordoniaceae</taxon>
        <taxon>Gordonia</taxon>
    </lineage>
</organism>
<sequence length="73" mass="7975">MIIPTIEPDRFDSAQGHAYFGQYVEVDTSSWQILTTHRTSMSLGSAEDVSQDLQRAIGFVRREAAGSTAVVDG</sequence>
<dbReference type="RefSeq" id="WP_009678961.1">
    <property type="nucleotide sequence ID" value="NZ_AEUD01000006.1"/>
</dbReference>
<name>F1YIK4_9ACTN</name>
<gene>
    <name evidence="1" type="ORF">SCNU_08641</name>
</gene>